<dbReference type="EMBL" id="AP019416">
    <property type="protein sequence ID" value="BBI50558.1"/>
    <property type="molecule type" value="Genomic_DNA"/>
</dbReference>
<reference evidence="2" key="1">
    <citation type="journal article" date="2019" name="Microbiol. Resour. Announc.">
        <title>Complete Genome Sequence of Halomonas olivaria, a Moderately Halophilic Bacterium Isolated from Olive Processing Effluents, Obtained by Nanopore Sequencing.</title>
        <authorList>
            <person name="Nagata S."/>
            <person name="Ii K.M."/>
            <person name="Tsukimi T."/>
            <person name="Miura M.C."/>
            <person name="Galipon J."/>
            <person name="Arakawa K."/>
        </authorList>
    </citation>
    <scope>NUCLEOTIDE SEQUENCE [LARGE SCALE GENOMIC DNA]</scope>
    <source>
        <strain evidence="2">TYRC17</strain>
    </source>
</reference>
<proteinExistence type="predicted"/>
<organism evidence="1 2">
    <name type="scientific">Vreelandella olivaria</name>
    <dbReference type="NCBI Taxonomy" id="390919"/>
    <lineage>
        <taxon>Bacteria</taxon>
        <taxon>Pseudomonadati</taxon>
        <taxon>Pseudomonadota</taxon>
        <taxon>Gammaproteobacteria</taxon>
        <taxon>Oceanospirillales</taxon>
        <taxon>Halomonadaceae</taxon>
        <taxon>Vreelandella</taxon>
    </lineage>
</organism>
<sequence>MQTAHDISQNRAAAAAGLKAAVRILDKWRASGEQGKRFYVFRIVLTRVPGVGILTRSNWIAIS</sequence>
<accession>A0ABM7GIV8</accession>
<evidence type="ECO:0000313" key="1">
    <source>
        <dbReference type="EMBL" id="BBI50558.1"/>
    </source>
</evidence>
<dbReference type="Proteomes" id="UP000289555">
    <property type="component" value="Chromosome"/>
</dbReference>
<protein>
    <submittedName>
        <fullName evidence="1">Uncharacterized protein</fullName>
    </submittedName>
</protein>
<evidence type="ECO:0000313" key="2">
    <source>
        <dbReference type="Proteomes" id="UP000289555"/>
    </source>
</evidence>
<keyword evidence="2" id="KW-1185">Reference proteome</keyword>
<gene>
    <name evidence="1" type="ORF">HORIV_29790</name>
</gene>
<name>A0ABM7GIV8_9GAMM</name>